<dbReference type="Proteomes" id="UP000733611">
    <property type="component" value="Unassembled WGS sequence"/>
</dbReference>
<accession>A0A948WZ25</accession>
<sequence length="104" mass="11782">MHNIAGLFSTLNKLGLNISVYSSCNNLDEAAEVVIDRYNNTFFHSKIGGVRPAERHAGKDVEIIAQRNKDHEQYRKEHPERFISGKFLIEVPAGPQYLNKVDAE</sequence>
<proteinExistence type="predicted"/>
<organism evidence="1 2">
    <name type="scientific">Candidatus Anaerobiospirillum pullicola</name>
    <dbReference type="NCBI Taxonomy" id="2838451"/>
    <lineage>
        <taxon>Bacteria</taxon>
        <taxon>Pseudomonadati</taxon>
        <taxon>Pseudomonadota</taxon>
        <taxon>Gammaproteobacteria</taxon>
        <taxon>Aeromonadales</taxon>
        <taxon>Succinivibrionaceae</taxon>
        <taxon>Anaerobiospirillum</taxon>
    </lineage>
</organism>
<name>A0A948WZ25_9GAMM</name>
<reference evidence="1" key="1">
    <citation type="journal article" date="2021" name="PeerJ">
        <title>Extensive microbial diversity within the chicken gut microbiome revealed by metagenomics and culture.</title>
        <authorList>
            <person name="Gilroy R."/>
            <person name="Ravi A."/>
            <person name="Getino M."/>
            <person name="Pursley I."/>
            <person name="Horton D.L."/>
            <person name="Alikhan N.F."/>
            <person name="Baker D."/>
            <person name="Gharbi K."/>
            <person name="Hall N."/>
            <person name="Watson M."/>
            <person name="Adriaenssens E.M."/>
            <person name="Foster-Nyarko E."/>
            <person name="Jarju S."/>
            <person name="Secka A."/>
            <person name="Antonio M."/>
            <person name="Oren A."/>
            <person name="Chaudhuri R.R."/>
            <person name="La Ragione R."/>
            <person name="Hildebrand F."/>
            <person name="Pallen M.J."/>
        </authorList>
    </citation>
    <scope>NUCLEOTIDE SEQUENCE</scope>
    <source>
        <strain evidence="1">378</strain>
    </source>
</reference>
<protein>
    <recommendedName>
        <fullName evidence="3">Integrase catalytic domain-containing protein</fullName>
    </recommendedName>
</protein>
<evidence type="ECO:0000313" key="1">
    <source>
        <dbReference type="EMBL" id="MBU3844393.1"/>
    </source>
</evidence>
<dbReference type="AlphaFoldDB" id="A0A948WZ25"/>
<comment type="caution">
    <text evidence="1">The sequence shown here is derived from an EMBL/GenBank/DDBJ whole genome shotgun (WGS) entry which is preliminary data.</text>
</comment>
<dbReference type="EMBL" id="JAHLFE010000116">
    <property type="protein sequence ID" value="MBU3844393.1"/>
    <property type="molecule type" value="Genomic_DNA"/>
</dbReference>
<evidence type="ECO:0008006" key="3">
    <source>
        <dbReference type="Google" id="ProtNLM"/>
    </source>
</evidence>
<evidence type="ECO:0000313" key="2">
    <source>
        <dbReference type="Proteomes" id="UP000733611"/>
    </source>
</evidence>
<gene>
    <name evidence="1" type="ORF">H9847_05930</name>
</gene>
<reference evidence="1" key="2">
    <citation type="submission" date="2021-04" db="EMBL/GenBank/DDBJ databases">
        <authorList>
            <person name="Gilroy R."/>
        </authorList>
    </citation>
    <scope>NUCLEOTIDE SEQUENCE</scope>
    <source>
        <strain evidence="1">378</strain>
    </source>
</reference>